<evidence type="ECO:0000313" key="2">
    <source>
        <dbReference type="Proteomes" id="UP000295257"/>
    </source>
</evidence>
<reference evidence="1 2" key="1">
    <citation type="journal article" date="2019" name="Appl. Microbiol. Biotechnol.">
        <title>Uncovering carbohydrate metabolism through a genotype-phenotype association study of 56 lactic acid bacteria genomes.</title>
        <authorList>
            <person name="Buron-Moles G."/>
            <person name="Chailyan A."/>
            <person name="Dolejs I."/>
            <person name="Forster J."/>
            <person name="Miks M.H."/>
        </authorList>
    </citation>
    <scope>NUCLEOTIDE SEQUENCE [LARGE SCALE GENOMIC DNA]</scope>
    <source>
        <strain evidence="1 2">ATCC 29644</strain>
    </source>
</reference>
<evidence type="ECO:0000313" key="1">
    <source>
        <dbReference type="EMBL" id="TDG74267.1"/>
    </source>
</evidence>
<dbReference type="OrthoDB" id="2317031at2"/>
<protein>
    <submittedName>
        <fullName evidence="1">Uncharacterized protein</fullName>
    </submittedName>
</protein>
<organism evidence="1 2">
    <name type="scientific">Companilactobacillus farciminis</name>
    <dbReference type="NCBI Taxonomy" id="1612"/>
    <lineage>
        <taxon>Bacteria</taxon>
        <taxon>Bacillati</taxon>
        <taxon>Bacillota</taxon>
        <taxon>Bacilli</taxon>
        <taxon>Lactobacillales</taxon>
        <taxon>Lactobacillaceae</taxon>
        <taxon>Companilactobacillus</taxon>
    </lineage>
</organism>
<dbReference type="EMBL" id="PUFN01000006">
    <property type="protein sequence ID" value="TDG74267.1"/>
    <property type="molecule type" value="Genomic_DNA"/>
</dbReference>
<keyword evidence="2" id="KW-1185">Reference proteome</keyword>
<comment type="caution">
    <text evidence="1">The sequence shown here is derived from an EMBL/GenBank/DDBJ whole genome shotgun (WGS) entry which is preliminary data.</text>
</comment>
<gene>
    <name evidence="1" type="ORF">C5L30_002212</name>
</gene>
<dbReference type="Proteomes" id="UP000295257">
    <property type="component" value="Unassembled WGS sequence"/>
</dbReference>
<sequence length="104" mass="12258">MEINNLEDLKKAIDDRKNNFIVKQAAFEFCDEIHREQVMGSGAEWSIATTAGWMGLVTGFNHWVHRKFMSEAKKQREDTKHVIVKEYIIKKTDQTNEYELVLRK</sequence>
<dbReference type="RefSeq" id="WP_010018622.1">
    <property type="nucleotide sequence ID" value="NZ_CP162899.1"/>
</dbReference>
<name>A0A4R5NIA8_9LACO</name>
<dbReference type="AlphaFoldDB" id="A0A4R5NIA8"/>
<proteinExistence type="predicted"/>
<accession>A0A4R5NIA8</accession>